<dbReference type="GO" id="GO:0005886">
    <property type="term" value="C:plasma membrane"/>
    <property type="evidence" value="ECO:0007669"/>
    <property type="project" value="UniProtKB-SubCell"/>
</dbReference>
<comment type="subcellular location">
    <subcellularLocation>
        <location evidence="1">Cell membrane</location>
        <topology evidence="1">Multi-pass membrane protein</topology>
    </subcellularLocation>
</comment>
<keyword evidence="3 6" id="KW-0812">Transmembrane</keyword>
<feature type="transmembrane region" description="Helical" evidence="6">
    <location>
        <begin position="81"/>
        <end position="101"/>
    </location>
</feature>
<evidence type="ECO:0000256" key="1">
    <source>
        <dbReference type="ARBA" id="ARBA00004651"/>
    </source>
</evidence>
<protein>
    <recommendedName>
        <fullName evidence="9">Polysaccharide biosynthesis protein C-terminal domain-containing protein</fullName>
    </recommendedName>
</protein>
<evidence type="ECO:0008006" key="9">
    <source>
        <dbReference type="Google" id="ProtNLM"/>
    </source>
</evidence>
<keyword evidence="2" id="KW-1003">Cell membrane</keyword>
<feature type="transmembrane region" description="Helical" evidence="6">
    <location>
        <begin position="395"/>
        <end position="419"/>
    </location>
</feature>
<evidence type="ECO:0000256" key="5">
    <source>
        <dbReference type="ARBA" id="ARBA00023136"/>
    </source>
</evidence>
<feature type="transmembrane region" description="Helical" evidence="6">
    <location>
        <begin position="121"/>
        <end position="137"/>
    </location>
</feature>
<feature type="transmembrane region" description="Helical" evidence="6">
    <location>
        <begin position="340"/>
        <end position="362"/>
    </location>
</feature>
<keyword evidence="4 6" id="KW-1133">Transmembrane helix</keyword>
<accession>W2CRK0</accession>
<dbReference type="Proteomes" id="UP000034982">
    <property type="component" value="Unassembled WGS sequence"/>
</dbReference>
<organism evidence="7 8">
    <name type="scientific">Tannerella sp. oral taxon BU063 isolate Cell 1/3</name>
    <dbReference type="NCBI Taxonomy" id="1411022"/>
    <lineage>
        <taxon>Bacteria</taxon>
        <taxon>Pseudomonadati</taxon>
        <taxon>Bacteroidota</taxon>
        <taxon>Bacteroidia</taxon>
        <taxon>Bacteroidales</taxon>
        <taxon>Tannerellaceae</taxon>
        <taxon>Tannerella</taxon>
    </lineage>
</organism>
<feature type="transmembrane region" description="Helical" evidence="6">
    <location>
        <begin position="12"/>
        <end position="32"/>
    </location>
</feature>
<evidence type="ECO:0000256" key="3">
    <source>
        <dbReference type="ARBA" id="ARBA00022692"/>
    </source>
</evidence>
<feature type="transmembrane region" description="Helical" evidence="6">
    <location>
        <begin position="303"/>
        <end position="320"/>
    </location>
</feature>
<evidence type="ECO:0000256" key="2">
    <source>
        <dbReference type="ARBA" id="ARBA00022475"/>
    </source>
</evidence>
<dbReference type="InterPro" id="IPR002797">
    <property type="entry name" value="Polysacc_synth"/>
</dbReference>
<feature type="transmembrane region" description="Helical" evidence="6">
    <location>
        <begin position="369"/>
        <end position="389"/>
    </location>
</feature>
<sequence>MGLIIRQSIKGAIVSYVGSGVGFLITMFVVTKCLTPEIFGLTVILYEVAALVSSFAQLGISSSALRFFPSFKDPKNGDNGFFFYLLLLPSVGLLIFIPIFLLSRSLIVSLWSQNAVLIIDYYYWIIPLIVFCTYWVVFETYSTLQMRIVIPKFIREVGVRIMLLFVYVFFSLDILNVRGLVGGVIIVYGMAMLFTFAYICLITSISLDHNHSFINKSLRKQVLNYTVSLVLGSLSGSLLNQLDLFMISSRIGLSSAGIYRIAFYISVVIDIPYRSISSISSPIAAKALQDENMEVANSLYQKVALNQFIVGSCIFVLLWVNIDNLFSIIPNGVIYAQGKWVVFFLALARIISTTLAFGAILISFSRFYYWNLFFSLFLSCIGIGANLLLIPRLGITGAAVATLITCLLSYVVQQGVVLFKIKANPFTAGFIKQIILVFLLFLLNGILPDWSYNPIVDGFYRTLIIGTVTVGGLYWLQVSEEFSVLINKYIFRRGLYKE</sequence>
<name>W2CRK0_9BACT</name>
<dbReference type="PANTHER" id="PTHR30250:SF11">
    <property type="entry name" value="O-ANTIGEN TRANSPORTER-RELATED"/>
    <property type="match status" value="1"/>
</dbReference>
<feature type="transmembrane region" description="Helical" evidence="6">
    <location>
        <begin position="181"/>
        <end position="201"/>
    </location>
</feature>
<dbReference type="Pfam" id="PF01943">
    <property type="entry name" value="Polysacc_synt"/>
    <property type="match status" value="1"/>
</dbReference>
<reference evidence="7 8" key="1">
    <citation type="submission" date="2013-11" db="EMBL/GenBank/DDBJ databases">
        <title>Single cell genomics of uncultured Tannerella BU063 (oral taxon 286).</title>
        <authorList>
            <person name="Beall C.J."/>
            <person name="Campbell A.G."/>
            <person name="Griffen A.L."/>
            <person name="Podar M."/>
            <person name="Leys E.J."/>
        </authorList>
    </citation>
    <scope>NUCLEOTIDE SEQUENCE [LARGE SCALE GENOMIC DNA]</scope>
    <source>
        <strain evidence="7">Cell 1/3</strain>
    </source>
</reference>
<dbReference type="EMBL" id="AYYE01000707">
    <property type="protein sequence ID" value="ETK09864.1"/>
    <property type="molecule type" value="Genomic_DNA"/>
</dbReference>
<feature type="transmembrane region" description="Helical" evidence="6">
    <location>
        <begin position="459"/>
        <end position="476"/>
    </location>
</feature>
<evidence type="ECO:0000313" key="7">
    <source>
        <dbReference type="EMBL" id="ETK09864.1"/>
    </source>
</evidence>
<comment type="caution">
    <text evidence="7">The sequence shown here is derived from an EMBL/GenBank/DDBJ whole genome shotgun (WGS) entry which is preliminary data.</text>
</comment>
<dbReference type="AlphaFoldDB" id="W2CRK0"/>
<feature type="transmembrane region" description="Helical" evidence="6">
    <location>
        <begin position="157"/>
        <end position="175"/>
    </location>
</feature>
<evidence type="ECO:0000313" key="8">
    <source>
        <dbReference type="Proteomes" id="UP000034982"/>
    </source>
</evidence>
<feature type="transmembrane region" description="Helical" evidence="6">
    <location>
        <begin position="38"/>
        <end position="60"/>
    </location>
</feature>
<proteinExistence type="predicted"/>
<evidence type="ECO:0000256" key="6">
    <source>
        <dbReference type="SAM" id="Phobius"/>
    </source>
</evidence>
<keyword evidence="5 6" id="KW-0472">Membrane</keyword>
<dbReference type="PATRIC" id="fig|1411022.3.peg.223"/>
<evidence type="ECO:0000256" key="4">
    <source>
        <dbReference type="ARBA" id="ARBA00022989"/>
    </source>
</evidence>
<dbReference type="PANTHER" id="PTHR30250">
    <property type="entry name" value="PST FAMILY PREDICTED COLANIC ACID TRANSPORTER"/>
    <property type="match status" value="1"/>
</dbReference>
<feature type="transmembrane region" description="Helical" evidence="6">
    <location>
        <begin position="426"/>
        <end position="447"/>
    </location>
</feature>
<gene>
    <name evidence="7" type="ORF">T230_03850</name>
</gene>
<dbReference type="InterPro" id="IPR050833">
    <property type="entry name" value="Poly_Biosynth_Transport"/>
</dbReference>